<sequence>MAALLLLAACHGDAAGPAAGVQLTLVSPPAEVTLGDIRRLEALVTNTSPDPVVVETNCALFIETFLQRRFMTAGPRVCAAYSRPVVVPPGESTRLVAGWHIGTMENETGERTLLPPGRYVMRGRLHIDDATVYTTPHAMDIRPAQ</sequence>
<evidence type="ECO:0008006" key="3">
    <source>
        <dbReference type="Google" id="ProtNLM"/>
    </source>
</evidence>
<dbReference type="Proteomes" id="UP000264071">
    <property type="component" value="Unassembled WGS sequence"/>
</dbReference>
<gene>
    <name evidence="1" type="ORF">DGD08_11495</name>
</gene>
<proteinExistence type="predicted"/>
<name>A0A3D4V9N3_9BACT</name>
<accession>A0A3D4V9N3</accession>
<evidence type="ECO:0000313" key="1">
    <source>
        <dbReference type="EMBL" id="HCT57815.1"/>
    </source>
</evidence>
<organism evidence="1 2">
    <name type="scientific">Gemmatimonas aurantiaca</name>
    <dbReference type="NCBI Taxonomy" id="173480"/>
    <lineage>
        <taxon>Bacteria</taxon>
        <taxon>Pseudomonadati</taxon>
        <taxon>Gemmatimonadota</taxon>
        <taxon>Gemmatimonadia</taxon>
        <taxon>Gemmatimonadales</taxon>
        <taxon>Gemmatimonadaceae</taxon>
        <taxon>Gemmatimonas</taxon>
    </lineage>
</organism>
<dbReference type="EMBL" id="DPIY01000010">
    <property type="protein sequence ID" value="HCT57815.1"/>
    <property type="molecule type" value="Genomic_DNA"/>
</dbReference>
<reference evidence="1 2" key="1">
    <citation type="journal article" date="2018" name="Nat. Biotechnol.">
        <title>A standardized bacterial taxonomy based on genome phylogeny substantially revises the tree of life.</title>
        <authorList>
            <person name="Parks D.H."/>
            <person name="Chuvochina M."/>
            <person name="Waite D.W."/>
            <person name="Rinke C."/>
            <person name="Skarshewski A."/>
            <person name="Chaumeil P.A."/>
            <person name="Hugenholtz P."/>
        </authorList>
    </citation>
    <scope>NUCLEOTIDE SEQUENCE [LARGE SCALE GENOMIC DNA]</scope>
    <source>
        <strain evidence="1">UBA8844</strain>
    </source>
</reference>
<comment type="caution">
    <text evidence="1">The sequence shown here is derived from an EMBL/GenBank/DDBJ whole genome shotgun (WGS) entry which is preliminary data.</text>
</comment>
<evidence type="ECO:0000313" key="2">
    <source>
        <dbReference type="Proteomes" id="UP000264071"/>
    </source>
</evidence>
<protein>
    <recommendedName>
        <fullName evidence="3">Intracellular proteinase inhibitor BsuPI domain-containing protein</fullName>
    </recommendedName>
</protein>
<dbReference type="AlphaFoldDB" id="A0A3D4V9N3"/>